<evidence type="ECO:0000256" key="2">
    <source>
        <dbReference type="PIRSR" id="PIRSR639383-1"/>
    </source>
</evidence>
<feature type="binding site" evidence="3">
    <location>
        <position position="49"/>
    </location>
    <ligand>
        <name>substrate</name>
    </ligand>
</feature>
<dbReference type="SUPFAM" id="SSF54197">
    <property type="entry name" value="HIT-like"/>
    <property type="match status" value="1"/>
</dbReference>
<feature type="region of interest" description="Disordered" evidence="5">
    <location>
        <begin position="167"/>
        <end position="186"/>
    </location>
</feature>
<dbReference type="Proteomes" id="UP000318509">
    <property type="component" value="Unassembled WGS sequence"/>
</dbReference>
<dbReference type="AlphaFoldDB" id="A0A537K110"/>
<dbReference type="InterPro" id="IPR011146">
    <property type="entry name" value="HIT-like"/>
</dbReference>
<dbReference type="InterPro" id="IPR052908">
    <property type="entry name" value="AP-4-A_phosphorylase"/>
</dbReference>
<protein>
    <submittedName>
        <fullName evidence="7">HIT domain-containing protein</fullName>
    </submittedName>
</protein>
<dbReference type="PANTHER" id="PTHR42997">
    <property type="entry name" value="HIT FAMILY HYDROLASE"/>
    <property type="match status" value="1"/>
</dbReference>
<dbReference type="InterPro" id="IPR036265">
    <property type="entry name" value="HIT-like_sf"/>
</dbReference>
<keyword evidence="1" id="KW-0547">Nucleotide-binding</keyword>
<evidence type="ECO:0000313" key="8">
    <source>
        <dbReference type="Proteomes" id="UP000318509"/>
    </source>
</evidence>
<evidence type="ECO:0000256" key="5">
    <source>
        <dbReference type="SAM" id="MobiDB-lite"/>
    </source>
</evidence>
<dbReference type="GO" id="GO:0003824">
    <property type="term" value="F:catalytic activity"/>
    <property type="evidence" value="ECO:0007669"/>
    <property type="project" value="InterPro"/>
</dbReference>
<feature type="domain" description="HIT" evidence="6">
    <location>
        <begin position="22"/>
        <end position="132"/>
    </location>
</feature>
<evidence type="ECO:0000256" key="1">
    <source>
        <dbReference type="ARBA" id="ARBA00022741"/>
    </source>
</evidence>
<accession>A0A537K110</accession>
<feature type="active site" description="Tele-AMP-histidine intermediate" evidence="2">
    <location>
        <position position="119"/>
    </location>
</feature>
<feature type="short sequence motif" description="Histidine triad motif" evidence="4">
    <location>
        <begin position="117"/>
        <end position="121"/>
    </location>
</feature>
<dbReference type="InterPro" id="IPR039383">
    <property type="entry name" value="FHIT"/>
</dbReference>
<dbReference type="GO" id="GO:0000166">
    <property type="term" value="F:nucleotide binding"/>
    <property type="evidence" value="ECO:0007669"/>
    <property type="project" value="UniProtKB-KW"/>
</dbReference>
<dbReference type="PROSITE" id="PS51084">
    <property type="entry name" value="HIT_2"/>
    <property type="match status" value="1"/>
</dbReference>
<feature type="compositionally biased region" description="Basic and acidic residues" evidence="5">
    <location>
        <begin position="176"/>
        <end position="186"/>
    </location>
</feature>
<feature type="binding site" evidence="3">
    <location>
        <position position="121"/>
    </location>
    <ligand>
        <name>substrate</name>
    </ligand>
</feature>
<dbReference type="EMBL" id="VBAK01000123">
    <property type="protein sequence ID" value="TMI89478.1"/>
    <property type="molecule type" value="Genomic_DNA"/>
</dbReference>
<dbReference type="Gene3D" id="3.30.428.10">
    <property type="entry name" value="HIT-like"/>
    <property type="match status" value="1"/>
</dbReference>
<dbReference type="CDD" id="cd01275">
    <property type="entry name" value="FHIT"/>
    <property type="match status" value="1"/>
</dbReference>
<evidence type="ECO:0000313" key="7">
    <source>
        <dbReference type="EMBL" id="TMI89478.1"/>
    </source>
</evidence>
<evidence type="ECO:0000256" key="3">
    <source>
        <dbReference type="PIRSR" id="PIRSR639383-2"/>
    </source>
</evidence>
<dbReference type="Pfam" id="PF01230">
    <property type="entry name" value="HIT"/>
    <property type="match status" value="1"/>
</dbReference>
<gene>
    <name evidence="7" type="ORF">E6H00_09755</name>
</gene>
<organism evidence="7 8">
    <name type="scientific">Candidatus Segetimicrobium genomatis</name>
    <dbReference type="NCBI Taxonomy" id="2569760"/>
    <lineage>
        <taxon>Bacteria</taxon>
        <taxon>Bacillati</taxon>
        <taxon>Candidatus Sysuimicrobiota</taxon>
        <taxon>Candidatus Sysuimicrobiia</taxon>
        <taxon>Candidatus Sysuimicrobiales</taxon>
        <taxon>Candidatus Segetimicrobiaceae</taxon>
        <taxon>Candidatus Segetimicrobium</taxon>
    </lineage>
</organism>
<evidence type="ECO:0000256" key="4">
    <source>
        <dbReference type="PROSITE-ProRule" id="PRU00464"/>
    </source>
</evidence>
<sequence>MKYLWAPWRIQYFKGPTRKDCIFCSLPGEGRDREHRIVYQGQRMFAILNTFPYNSGHLMVVPRRHVADLGALEDAEILEWIHLTTAAMEAIRDAYGSEGFNVGANFGRAAGAGIADHLHLHVVPRWVGDTNFMPVAGEVKVLPEDLSVTHDRIAAALRAVLARRTPAGGSTAGRATSDRKADRSVE</sequence>
<proteinExistence type="predicted"/>
<dbReference type="PANTHER" id="PTHR42997:SF1">
    <property type="entry name" value="AP-4-A PHOSPHORYLASE"/>
    <property type="match status" value="1"/>
</dbReference>
<comment type="caution">
    <text evidence="7">The sequence shown here is derived from an EMBL/GenBank/DDBJ whole genome shotgun (WGS) entry which is preliminary data.</text>
</comment>
<reference evidence="7 8" key="1">
    <citation type="journal article" date="2019" name="Nat. Microbiol.">
        <title>Mediterranean grassland soil C-N compound turnover is dependent on rainfall and depth, and is mediated by genomically divergent microorganisms.</title>
        <authorList>
            <person name="Diamond S."/>
            <person name="Andeer P.F."/>
            <person name="Li Z."/>
            <person name="Crits-Christoph A."/>
            <person name="Burstein D."/>
            <person name="Anantharaman K."/>
            <person name="Lane K.R."/>
            <person name="Thomas B.C."/>
            <person name="Pan C."/>
            <person name="Northen T.R."/>
            <person name="Banfield J.F."/>
        </authorList>
    </citation>
    <scope>NUCLEOTIDE SEQUENCE [LARGE SCALE GENOMIC DNA]</scope>
    <source>
        <strain evidence="7">NP_3</strain>
    </source>
</reference>
<name>A0A537K110_9BACT</name>
<evidence type="ECO:0000259" key="6">
    <source>
        <dbReference type="PROSITE" id="PS51084"/>
    </source>
</evidence>